<dbReference type="EMBL" id="GGEC01031577">
    <property type="protein sequence ID" value="MBX12061.1"/>
    <property type="molecule type" value="Transcribed_RNA"/>
</dbReference>
<accession>A0A2P2L255</accession>
<dbReference type="AlphaFoldDB" id="A0A2P2L255"/>
<dbReference type="SUPFAM" id="SSF57938">
    <property type="entry name" value="DnaJ/Hsp40 cysteine-rich domain"/>
    <property type="match status" value="1"/>
</dbReference>
<proteinExistence type="predicted"/>
<organism evidence="1">
    <name type="scientific">Rhizophora mucronata</name>
    <name type="common">Asiatic mangrove</name>
    <dbReference type="NCBI Taxonomy" id="61149"/>
    <lineage>
        <taxon>Eukaryota</taxon>
        <taxon>Viridiplantae</taxon>
        <taxon>Streptophyta</taxon>
        <taxon>Embryophyta</taxon>
        <taxon>Tracheophyta</taxon>
        <taxon>Spermatophyta</taxon>
        <taxon>Magnoliopsida</taxon>
        <taxon>eudicotyledons</taxon>
        <taxon>Gunneridae</taxon>
        <taxon>Pentapetalae</taxon>
        <taxon>rosids</taxon>
        <taxon>fabids</taxon>
        <taxon>Malpighiales</taxon>
        <taxon>Rhizophoraceae</taxon>
        <taxon>Rhizophora</taxon>
    </lineage>
</organism>
<evidence type="ECO:0000313" key="1">
    <source>
        <dbReference type="EMBL" id="MBX12061.1"/>
    </source>
</evidence>
<sequence>MVNTPNFFFLYFCHTLQFLEWIDEGAKCPYCEGLGYIVCDVCEGKSMT</sequence>
<reference evidence="1" key="1">
    <citation type="submission" date="2018-02" db="EMBL/GenBank/DDBJ databases">
        <title>Rhizophora mucronata_Transcriptome.</title>
        <authorList>
            <person name="Meera S.P."/>
            <person name="Sreeshan A."/>
            <person name="Augustine A."/>
        </authorList>
    </citation>
    <scope>NUCLEOTIDE SEQUENCE</scope>
    <source>
        <tissue evidence="1">Leaf</tissue>
    </source>
</reference>
<name>A0A2P2L255_RHIMU</name>
<protein>
    <submittedName>
        <fullName evidence="1">Uncharacterized protein</fullName>
    </submittedName>
</protein>
<dbReference type="InterPro" id="IPR036410">
    <property type="entry name" value="HSP_DnaJ_Cys-rich_dom_sf"/>
</dbReference>